<protein>
    <submittedName>
        <fullName evidence="1">Uncharacterized protein</fullName>
    </submittedName>
</protein>
<dbReference type="AlphaFoldDB" id="A0A395ND19"/>
<name>A0A395ND19_TRIAR</name>
<sequence length="133" mass="14176">MGGRATSGTQLLGASMNAPPLILNPFSPSGWHKPGRVVKTDELVLRNPLSSTTPRPVSGTVSFLPSGPHAVLKHRRLLASPKPPGAQQPKAVDLRAFGWWCGDESRPEWLVRCRRAPPSGVATANQRASSLVA</sequence>
<keyword evidence="2" id="KW-1185">Reference proteome</keyword>
<reference evidence="1 2" key="1">
    <citation type="journal article" date="2018" name="PLoS Pathog.">
        <title>Evolution of structural diversity of trichothecenes, a family of toxins produced by plant pathogenic and entomopathogenic fungi.</title>
        <authorList>
            <person name="Proctor R.H."/>
            <person name="McCormick S.P."/>
            <person name="Kim H.S."/>
            <person name="Cardoza R.E."/>
            <person name="Stanley A.M."/>
            <person name="Lindo L."/>
            <person name="Kelly A."/>
            <person name="Brown D.W."/>
            <person name="Lee T."/>
            <person name="Vaughan M.M."/>
            <person name="Alexander N.J."/>
            <person name="Busman M."/>
            <person name="Gutierrez S."/>
        </authorList>
    </citation>
    <scope>NUCLEOTIDE SEQUENCE [LARGE SCALE GENOMIC DNA]</scope>
    <source>
        <strain evidence="1 2">IBT 40837</strain>
    </source>
</reference>
<dbReference type="EMBL" id="PXOA01000584">
    <property type="protein sequence ID" value="RFU74006.1"/>
    <property type="molecule type" value="Genomic_DNA"/>
</dbReference>
<dbReference type="Proteomes" id="UP000266272">
    <property type="component" value="Unassembled WGS sequence"/>
</dbReference>
<comment type="caution">
    <text evidence="1">The sequence shown here is derived from an EMBL/GenBank/DDBJ whole genome shotgun (WGS) entry which is preliminary data.</text>
</comment>
<organism evidence="1 2">
    <name type="scientific">Trichoderma arundinaceum</name>
    <dbReference type="NCBI Taxonomy" id="490622"/>
    <lineage>
        <taxon>Eukaryota</taxon>
        <taxon>Fungi</taxon>
        <taxon>Dikarya</taxon>
        <taxon>Ascomycota</taxon>
        <taxon>Pezizomycotina</taxon>
        <taxon>Sordariomycetes</taxon>
        <taxon>Hypocreomycetidae</taxon>
        <taxon>Hypocreales</taxon>
        <taxon>Hypocreaceae</taxon>
        <taxon>Trichoderma</taxon>
    </lineage>
</organism>
<accession>A0A395ND19</accession>
<evidence type="ECO:0000313" key="1">
    <source>
        <dbReference type="EMBL" id="RFU74006.1"/>
    </source>
</evidence>
<proteinExistence type="predicted"/>
<gene>
    <name evidence="1" type="ORF">TARUN_8234</name>
</gene>
<evidence type="ECO:0000313" key="2">
    <source>
        <dbReference type="Proteomes" id="UP000266272"/>
    </source>
</evidence>